<dbReference type="InterPro" id="IPR029058">
    <property type="entry name" value="AB_hydrolase_fold"/>
</dbReference>
<dbReference type="PIRSF" id="PIRSF014728">
    <property type="entry name" value="PqaA"/>
    <property type="match status" value="1"/>
</dbReference>
<accession>A0AAD0VUJ1</accession>
<dbReference type="EMBL" id="CP031146">
    <property type="protein sequence ID" value="AXM96986.1"/>
    <property type="molecule type" value="Genomic_DNA"/>
</dbReference>
<reference evidence="2 3" key="1">
    <citation type="submission" date="2018-07" db="EMBL/GenBank/DDBJ databases">
        <title>Complete genome sequence of a Pseudomonas plecoglossicida strain pathogenic to the marine fish, Larimichthys crocea.</title>
        <authorList>
            <person name="Tao Z."/>
        </authorList>
    </citation>
    <scope>NUCLEOTIDE SEQUENCE [LARGE SCALE GENOMIC DNA]</scope>
    <source>
        <strain evidence="2 3">XSDHY-P</strain>
    </source>
</reference>
<feature type="signal peptide" evidence="1">
    <location>
        <begin position="1"/>
        <end position="20"/>
    </location>
</feature>
<gene>
    <name evidence="2" type="ORF">DVB73_14940</name>
</gene>
<dbReference type="Proteomes" id="UP000256503">
    <property type="component" value="Chromosome"/>
</dbReference>
<dbReference type="Gene3D" id="3.40.50.1820">
    <property type="entry name" value="alpha/beta hydrolase"/>
    <property type="match status" value="1"/>
</dbReference>
<protein>
    <submittedName>
        <fullName evidence="2">PhoPQ-activated pathogenicity protein</fullName>
    </submittedName>
</protein>
<evidence type="ECO:0000313" key="2">
    <source>
        <dbReference type="EMBL" id="AXM96986.1"/>
    </source>
</evidence>
<dbReference type="Pfam" id="PF10142">
    <property type="entry name" value="PhoPQ_related"/>
    <property type="match status" value="1"/>
</dbReference>
<dbReference type="InterPro" id="IPR009199">
    <property type="entry name" value="PhoPQ-act_pathogen-rel_PqaA"/>
</dbReference>
<proteinExistence type="predicted"/>
<dbReference type="GeneID" id="49614713"/>
<keyword evidence="1" id="KW-0732">Signal</keyword>
<dbReference type="PANTHER" id="PTHR31497">
    <property type="entry name" value="AUTOCRINE PROLIFERATION REPRESSOR PROTEIN A"/>
    <property type="match status" value="1"/>
</dbReference>
<dbReference type="AlphaFoldDB" id="A0AAD0VUJ1"/>
<dbReference type="SUPFAM" id="SSF53474">
    <property type="entry name" value="alpha/beta-Hydrolases"/>
    <property type="match status" value="1"/>
</dbReference>
<evidence type="ECO:0000313" key="3">
    <source>
        <dbReference type="Proteomes" id="UP000256503"/>
    </source>
</evidence>
<evidence type="ECO:0000256" key="1">
    <source>
        <dbReference type="SAM" id="SignalP"/>
    </source>
</evidence>
<dbReference type="PANTHER" id="PTHR31497:SF0">
    <property type="entry name" value="AUTOCRINE PROLIFERATION REPRESSOR PROTEIN A"/>
    <property type="match status" value="1"/>
</dbReference>
<dbReference type="RefSeq" id="WP_016395394.1">
    <property type="nucleotide sequence ID" value="NZ_BSOM01000011.1"/>
</dbReference>
<name>A0AAD0VUJ1_PSEDL</name>
<organism evidence="2 3">
    <name type="scientific">Pseudomonas plecoglossicida</name>
    <dbReference type="NCBI Taxonomy" id="70775"/>
    <lineage>
        <taxon>Bacteria</taxon>
        <taxon>Pseudomonadati</taxon>
        <taxon>Pseudomonadota</taxon>
        <taxon>Gammaproteobacteria</taxon>
        <taxon>Pseudomonadales</taxon>
        <taxon>Pseudomonadaceae</taxon>
        <taxon>Pseudomonas</taxon>
    </lineage>
</organism>
<feature type="chain" id="PRO_5041901669" evidence="1">
    <location>
        <begin position="21"/>
        <end position="472"/>
    </location>
</feature>
<sequence>MNARYLLVIPCLAVCYQASAQQDCSGLRPQEVARCHVEKVRQAPLQYQLEQKTPAQGYTLYQYRMTSQAWAPEPVVEPRLWEHRVELYVPDAALQEKALLVVNNGVRLGEKQQTPDYSSEALSAVAVQTQTVVAMISDVPNQYVTFSDAQAPMREDHAVAHTWAHALRSETAAPELPLHVPMAAAASRAMDLTAGALPELRIERFIITGASKRGWSAWLTALADDRVIAIVPSVIDVADTSDMLAGLRKRYGGAWPLALWPYQAAGVLQQLGSPAFERLMGLMDPMRYLDEPGARLEIPKYLVSASGDDFFAPDHATDYLQRLPGQTSLRVLPNSDHGGVRAHVATTLVPFVQRIQAGRPLPGVQVLPGEEVGRLQVRLSEMPVAVKVWTAHNGEDRDFRHACGVRYTSQTLVPSEAFSLDWTAPSQGWQARFVEARFADGFVATSPVTVLPETFPTHPPKDNGQACRTFPN</sequence>